<dbReference type="InterPro" id="IPR041122">
    <property type="entry name" value="RecJ_OB"/>
</dbReference>
<dbReference type="InterPro" id="IPR001667">
    <property type="entry name" value="DDH_dom"/>
</dbReference>
<dbReference type="InterPro" id="IPR051673">
    <property type="entry name" value="SSDNA_exonuclease_RecJ"/>
</dbReference>
<evidence type="ECO:0000256" key="3">
    <source>
        <dbReference type="ARBA" id="ARBA00022801"/>
    </source>
</evidence>
<dbReference type="Proteomes" id="UP001242995">
    <property type="component" value="Unassembled WGS sequence"/>
</dbReference>
<evidence type="ECO:0000313" key="9">
    <source>
        <dbReference type="EMBL" id="MDQ0180208.1"/>
    </source>
</evidence>
<protein>
    <submittedName>
        <fullName evidence="8">Single-stranded-DNA-specific exonuclease</fullName>
        <ecNumber evidence="8">3.1.-.-</ecNumber>
    </submittedName>
</protein>
<evidence type="ECO:0000256" key="2">
    <source>
        <dbReference type="ARBA" id="ARBA00022722"/>
    </source>
</evidence>
<accession>A0AAW8D931</accession>
<proteinExistence type="inferred from homology"/>
<dbReference type="Pfam" id="PF01368">
    <property type="entry name" value="DHH"/>
    <property type="match status" value="1"/>
</dbReference>
<feature type="domain" description="DDH" evidence="6">
    <location>
        <begin position="79"/>
        <end position="217"/>
    </location>
</feature>
<dbReference type="SUPFAM" id="SSF64182">
    <property type="entry name" value="DHH phosphoesterases"/>
    <property type="match status" value="1"/>
</dbReference>
<reference evidence="8 10" key="1">
    <citation type="submission" date="2023-07" db="EMBL/GenBank/DDBJ databases">
        <title>Sorghum-associated microbial communities from plants grown in Nebraska, USA.</title>
        <authorList>
            <person name="Schachtman D."/>
        </authorList>
    </citation>
    <scope>NUCLEOTIDE SEQUENCE</scope>
    <source>
        <strain evidence="8">DS1006</strain>
        <strain evidence="9 10">DS1016</strain>
    </source>
</reference>
<evidence type="ECO:0000313" key="8">
    <source>
        <dbReference type="EMBL" id="MDP9903139.1"/>
    </source>
</evidence>
<dbReference type="Gene3D" id="2.40.50.460">
    <property type="match status" value="1"/>
</dbReference>
<evidence type="ECO:0000259" key="7">
    <source>
        <dbReference type="Pfam" id="PF17768"/>
    </source>
</evidence>
<dbReference type="AlphaFoldDB" id="A0AAW8D931"/>
<dbReference type="Gene3D" id="3.90.1640.30">
    <property type="match status" value="1"/>
</dbReference>
<keyword evidence="4 8" id="KW-0269">Exonuclease</keyword>
<evidence type="ECO:0000313" key="10">
    <source>
        <dbReference type="Proteomes" id="UP001230951"/>
    </source>
</evidence>
<dbReference type="PANTHER" id="PTHR30255:SF2">
    <property type="entry name" value="SINGLE-STRANDED-DNA-SPECIFIC EXONUCLEASE RECJ"/>
    <property type="match status" value="1"/>
</dbReference>
<feature type="region of interest" description="Disordered" evidence="5">
    <location>
        <begin position="1"/>
        <end position="25"/>
    </location>
</feature>
<evidence type="ECO:0000256" key="5">
    <source>
        <dbReference type="SAM" id="MobiDB-lite"/>
    </source>
</evidence>
<dbReference type="Gene3D" id="3.10.310.30">
    <property type="match status" value="1"/>
</dbReference>
<dbReference type="Pfam" id="PF17768">
    <property type="entry name" value="RecJ_OB"/>
    <property type="match status" value="1"/>
</dbReference>
<dbReference type="Proteomes" id="UP001230951">
    <property type="component" value="Unassembled WGS sequence"/>
</dbReference>
<evidence type="ECO:0000256" key="1">
    <source>
        <dbReference type="ARBA" id="ARBA00005915"/>
    </source>
</evidence>
<gene>
    <name evidence="8" type="ORF">J2S90_000079</name>
    <name evidence="9" type="ORF">J2S93_001624</name>
</gene>
<evidence type="ECO:0000259" key="6">
    <source>
        <dbReference type="Pfam" id="PF01368"/>
    </source>
</evidence>
<name>A0AAW8D931_9MICC</name>
<keyword evidence="2" id="KW-0540">Nuclease</keyword>
<evidence type="ECO:0000313" key="11">
    <source>
        <dbReference type="Proteomes" id="UP001242995"/>
    </source>
</evidence>
<sequence length="639" mass="69892">MSVPSPLAPSPANTVNEPLFGSETVNDTDTADGLFTLLRSRMGWTEDFLASIEDPTYPALRDLDEIVKALHWVKQNGKKIVVLPDFDMDGISSGVLGYAGLAELGFDVELYVPDYNRGHDIVPEAIDEIIARHPGVEVIITCDGGVNSHAGIRHGRDQGLIMLVTDHHVQLPTEPDGSVVPSAHVTIDPERMDETYPHPAICGAFVLYQVIMAYTRAHAPEYEDDISLLKLFAGLGTVSDVMPLKFENRQLVRDSLSLARMLVHNLPSADLVTPYDIHQSILVSLLDQQDRHSPVFLRAFYGFALTLRAWREAGSLRSTADLRSDFYGFYIAPAFNALRRVGAPLHLAFDVFTAPTEEEQYRAARRILEANEERKEQVLNWLADIEGRDQPLAPFVWLSDAPAGMLGLLAGRLMQENGVPAVVAHDPGKPNAQHGGSARAPMWFDIIATLTAHGYTAVGHEQACGVRAGSFTELAEIAGLIRDTTAVLQAQLELLQAGPDARLEYDLAVGVTANGHTQPDGALPSAETMLEIASRVEGLSPFGHGFARPRVRFIANLSLCSMGVLGSEETHLKLVLPNGLKLLWWNAAERLPELRELAESPIPAENIVEFDADLSINRFMGEESPQAVINKAILPKEAF</sequence>
<dbReference type="EC" id="3.1.-.-" evidence="8"/>
<comment type="caution">
    <text evidence="8">The sequence shown here is derived from an EMBL/GenBank/DDBJ whole genome shotgun (WGS) entry which is preliminary data.</text>
</comment>
<dbReference type="GO" id="GO:0004527">
    <property type="term" value="F:exonuclease activity"/>
    <property type="evidence" value="ECO:0007669"/>
    <property type="project" value="UniProtKB-KW"/>
</dbReference>
<dbReference type="PANTHER" id="PTHR30255">
    <property type="entry name" value="SINGLE-STRANDED-DNA-SPECIFIC EXONUCLEASE RECJ"/>
    <property type="match status" value="1"/>
</dbReference>
<dbReference type="InterPro" id="IPR038763">
    <property type="entry name" value="DHH_sf"/>
</dbReference>
<keyword evidence="3 8" id="KW-0378">Hydrolase</keyword>
<evidence type="ECO:0000256" key="4">
    <source>
        <dbReference type="ARBA" id="ARBA00022839"/>
    </source>
</evidence>
<keyword evidence="10" id="KW-1185">Reference proteome</keyword>
<dbReference type="EMBL" id="JAUSRG010000001">
    <property type="protein sequence ID" value="MDP9903139.1"/>
    <property type="molecule type" value="Genomic_DNA"/>
</dbReference>
<organism evidence="8 11">
    <name type="scientific">Arthrobacter bambusae</name>
    <dbReference type="NCBI Taxonomy" id="1338426"/>
    <lineage>
        <taxon>Bacteria</taxon>
        <taxon>Bacillati</taxon>
        <taxon>Actinomycetota</taxon>
        <taxon>Actinomycetes</taxon>
        <taxon>Micrococcales</taxon>
        <taxon>Micrococcaceae</taxon>
        <taxon>Arthrobacter</taxon>
    </lineage>
</organism>
<dbReference type="RefSeq" id="WP_306958756.1">
    <property type="nucleotide sequence ID" value="NZ_JAUSRG010000001.1"/>
</dbReference>
<dbReference type="EMBL" id="JAUSTF010000002">
    <property type="protein sequence ID" value="MDQ0180208.1"/>
    <property type="molecule type" value="Genomic_DNA"/>
</dbReference>
<feature type="domain" description="RecJ OB" evidence="7">
    <location>
        <begin position="520"/>
        <end position="630"/>
    </location>
</feature>
<comment type="similarity">
    <text evidence="1">Belongs to the RecJ family.</text>
</comment>